<evidence type="ECO:0000256" key="4">
    <source>
        <dbReference type="ARBA" id="ARBA00022840"/>
    </source>
</evidence>
<dbReference type="PROSITE" id="PS51194">
    <property type="entry name" value="HELICASE_CTER"/>
    <property type="match status" value="1"/>
</dbReference>
<organism evidence="8 9">
    <name type="scientific">Tritrichomonas musculus</name>
    <dbReference type="NCBI Taxonomy" id="1915356"/>
    <lineage>
        <taxon>Eukaryota</taxon>
        <taxon>Metamonada</taxon>
        <taxon>Parabasalia</taxon>
        <taxon>Tritrichomonadida</taxon>
        <taxon>Tritrichomonadidae</taxon>
        <taxon>Tritrichomonas</taxon>
    </lineage>
</organism>
<dbReference type="InterPro" id="IPR001650">
    <property type="entry name" value="Helicase_C-like"/>
</dbReference>
<name>A0ABR2J0B2_9EUKA</name>
<evidence type="ECO:0000256" key="5">
    <source>
        <dbReference type="SAM" id="Coils"/>
    </source>
</evidence>
<dbReference type="Proteomes" id="UP001470230">
    <property type="component" value="Unassembled WGS sequence"/>
</dbReference>
<dbReference type="EMBL" id="JAPFFF010000013">
    <property type="protein sequence ID" value="KAK8871347.1"/>
    <property type="molecule type" value="Genomic_DNA"/>
</dbReference>
<dbReference type="SUPFAM" id="SSF52540">
    <property type="entry name" value="P-loop containing nucleoside triphosphate hydrolases"/>
    <property type="match status" value="1"/>
</dbReference>
<dbReference type="SMART" id="SM01142">
    <property type="entry name" value="DSHCT"/>
    <property type="match status" value="1"/>
</dbReference>
<evidence type="ECO:0000256" key="2">
    <source>
        <dbReference type="ARBA" id="ARBA00022801"/>
    </source>
</evidence>
<evidence type="ECO:0000256" key="3">
    <source>
        <dbReference type="ARBA" id="ARBA00022806"/>
    </source>
</evidence>
<keyword evidence="9" id="KW-1185">Reference proteome</keyword>
<dbReference type="PANTHER" id="PTHR12131">
    <property type="entry name" value="ATP-DEPENDENT RNA AND DNA HELICASE"/>
    <property type="match status" value="1"/>
</dbReference>
<keyword evidence="4" id="KW-0067">ATP-binding</keyword>
<dbReference type="PANTHER" id="PTHR12131:SF1">
    <property type="entry name" value="ATP-DEPENDENT RNA HELICASE SUPV3L1, MITOCHONDRIAL-RELATED"/>
    <property type="match status" value="1"/>
</dbReference>
<keyword evidence="1" id="KW-0547">Nucleotide-binding</keyword>
<dbReference type="Pfam" id="PF08148">
    <property type="entry name" value="DSHCT"/>
    <property type="match status" value="1"/>
</dbReference>
<dbReference type="InterPro" id="IPR027417">
    <property type="entry name" value="P-loop_NTPase"/>
</dbReference>
<reference evidence="8 9" key="1">
    <citation type="submission" date="2024-04" db="EMBL/GenBank/DDBJ databases">
        <title>Tritrichomonas musculus Genome.</title>
        <authorList>
            <person name="Alves-Ferreira E."/>
            <person name="Grigg M."/>
            <person name="Lorenzi H."/>
            <person name="Galac M."/>
        </authorList>
    </citation>
    <scope>NUCLEOTIDE SEQUENCE [LARGE SCALE GENOMIC DNA]</scope>
    <source>
        <strain evidence="8 9">EAF2021</strain>
    </source>
</reference>
<evidence type="ECO:0000256" key="1">
    <source>
        <dbReference type="ARBA" id="ARBA00022741"/>
    </source>
</evidence>
<dbReference type="Gene3D" id="3.40.50.300">
    <property type="entry name" value="P-loop containing nucleotide triphosphate hydrolases"/>
    <property type="match status" value="2"/>
</dbReference>
<keyword evidence="5" id="KW-0175">Coiled coil</keyword>
<dbReference type="InterPro" id="IPR014001">
    <property type="entry name" value="Helicase_ATP-bd"/>
</dbReference>
<gene>
    <name evidence="8" type="ORF">M9Y10_007068</name>
</gene>
<dbReference type="InterPro" id="IPR012961">
    <property type="entry name" value="Ski2/MTR4_C"/>
</dbReference>
<proteinExistence type="predicted"/>
<dbReference type="InterPro" id="IPR011545">
    <property type="entry name" value="DEAD/DEAH_box_helicase_dom"/>
</dbReference>
<dbReference type="Pfam" id="PF00270">
    <property type="entry name" value="DEAD"/>
    <property type="match status" value="1"/>
</dbReference>
<evidence type="ECO:0000259" key="7">
    <source>
        <dbReference type="PROSITE" id="PS51194"/>
    </source>
</evidence>
<dbReference type="Gene3D" id="1.10.3380.30">
    <property type="match status" value="1"/>
</dbReference>
<feature type="coiled-coil region" evidence="5">
    <location>
        <begin position="979"/>
        <end position="1006"/>
    </location>
</feature>
<comment type="caution">
    <text evidence="8">The sequence shown here is derived from an EMBL/GenBank/DDBJ whole genome shotgun (WGS) entry which is preliminary data.</text>
</comment>
<accession>A0ABR2J0B2</accession>
<feature type="domain" description="Helicase ATP-binding" evidence="6">
    <location>
        <begin position="224"/>
        <end position="380"/>
    </location>
</feature>
<keyword evidence="3" id="KW-0347">Helicase</keyword>
<feature type="domain" description="Helicase C-terminal" evidence="7">
    <location>
        <begin position="474"/>
        <end position="648"/>
    </location>
</feature>
<dbReference type="Pfam" id="PF00271">
    <property type="entry name" value="Helicase_C"/>
    <property type="match status" value="1"/>
</dbReference>
<keyword evidence="2" id="KW-0378">Hydrolase</keyword>
<dbReference type="SMART" id="SM00487">
    <property type="entry name" value="DEXDc"/>
    <property type="match status" value="1"/>
</dbReference>
<protein>
    <submittedName>
        <fullName evidence="8">Uncharacterized protein</fullName>
    </submittedName>
</protein>
<evidence type="ECO:0000313" key="9">
    <source>
        <dbReference type="Proteomes" id="UP001470230"/>
    </source>
</evidence>
<dbReference type="SMART" id="SM00490">
    <property type="entry name" value="HELICc"/>
    <property type="match status" value="1"/>
</dbReference>
<evidence type="ECO:0000313" key="8">
    <source>
        <dbReference type="EMBL" id="KAK8871347.1"/>
    </source>
</evidence>
<sequence>MDESIFQESLKLIEPIAHKFMNFVEPPTQPSQLSPFSYIGIGSFPIEHQSPQIDIFQFTPTLPTMTIEAKRDLITGEIISYENLSITTDDRDINRQVGTIDKYCLSSKSKTPLYTISKIPQKTINFTPFIESLDTGMNLLVDPFSNEVDSITDFQVDDPSLPLTIGPATDVPNPRANDENSSKIESSEFKAIIDDFDASQLCEKVPNMAIDFKFKLDEFQARSIYRLERKECVFVSAPTSAGKTVVAEYAIALCNKHKMRTIYTSPIKALSNQKYREFLVKFGEVGIITGDVSINTEASILIMTTEILRLMLYRGADILRDVECVIFDECHYIANEERGVVWEESIILMPPDINMVFLSATIPNYLELASWISRTKERPVYVEIRLDRPIPLSHSLYYSGKFYKVVDQAKKVNGKPLFNEEAINKAKVKFDKDKSFYGIKFNIQYQDDYWMTLFTALKKKNLLPALVYSFSIRNIEDYIKKMKGISFLTNEEKNHVTNFFYKNIRKLPEKDRNLPQINQMLDLLKCGIGFHHSGVLQILREIVEILLNDGFVKIIFCTSTVGMGINVPARTCVFSNFTIFNGKTFDYLTKTQFLQMSGRAGRRGLDDTGNTVICIGKEFPDRGYLRNFFIGTADKVASQFKITSSMILRSIRDNWFNISDILKRSLMANLTEKEIPKIKEKIEKLKEKLNELPKITDCPQPKSYESSNNDIEDIECGTPILSFVDDSLKLCEVNSEIVNGNTMAFLNALKEGMIVLLTTTEFVSIAIIERIHYQEDEIMSSMYVPSISFFIPNKPVYKINKYENLKEIHLLTSSVINDIQSLDPETKKSKISSFNYKEDLQPYNVFIKNKYVDFFEKSNLHQKLLLNIFTSPCFKCPSLSEHYKVSMTAHNIRKTIENNKESIESDRSQLIPTAKCFINMLKELNYISGHTDNYTLTLKGQVSLILSGEGITITEIFYNGLFNNCTPEEVIALASCLVARKAKGTKNNYDEEEENKEEDKEIINLEKIVNEMYEIAKYVERKMIENAVPFDDDTFLDLAINDLLLKPVFLWSKGEPFAEVMKYTNGILAGTFVNIIRDIQSLLAKFVKASKLLGLKTLSEKYQNASEIIKRDIIFTGSIYLD</sequence>
<evidence type="ECO:0000259" key="6">
    <source>
        <dbReference type="PROSITE" id="PS51192"/>
    </source>
</evidence>
<dbReference type="InterPro" id="IPR050699">
    <property type="entry name" value="RNA-DNA_Helicase"/>
</dbReference>
<dbReference type="PROSITE" id="PS51192">
    <property type="entry name" value="HELICASE_ATP_BIND_1"/>
    <property type="match status" value="1"/>
</dbReference>